<comment type="caution">
    <text evidence="2">The sequence shown here is derived from an EMBL/GenBank/DDBJ whole genome shotgun (WGS) entry which is preliminary data.</text>
</comment>
<feature type="region of interest" description="Disordered" evidence="1">
    <location>
        <begin position="1"/>
        <end position="32"/>
    </location>
</feature>
<name>A0AAE0NK73_9PEZI</name>
<proteinExistence type="predicted"/>
<evidence type="ECO:0000313" key="2">
    <source>
        <dbReference type="EMBL" id="KAK3383007.1"/>
    </source>
</evidence>
<organism evidence="2 3">
    <name type="scientific">Lasiosphaeria ovina</name>
    <dbReference type="NCBI Taxonomy" id="92902"/>
    <lineage>
        <taxon>Eukaryota</taxon>
        <taxon>Fungi</taxon>
        <taxon>Dikarya</taxon>
        <taxon>Ascomycota</taxon>
        <taxon>Pezizomycotina</taxon>
        <taxon>Sordariomycetes</taxon>
        <taxon>Sordariomycetidae</taxon>
        <taxon>Sordariales</taxon>
        <taxon>Lasiosphaeriaceae</taxon>
        <taxon>Lasiosphaeria</taxon>
    </lineage>
</organism>
<feature type="region of interest" description="Disordered" evidence="1">
    <location>
        <begin position="105"/>
        <end position="143"/>
    </location>
</feature>
<dbReference type="EMBL" id="JAULSN010000001">
    <property type="protein sequence ID" value="KAK3383007.1"/>
    <property type="molecule type" value="Genomic_DNA"/>
</dbReference>
<protein>
    <submittedName>
        <fullName evidence="2">Uncharacterized protein</fullName>
    </submittedName>
</protein>
<accession>A0AAE0NK73</accession>
<evidence type="ECO:0000313" key="3">
    <source>
        <dbReference type="Proteomes" id="UP001287356"/>
    </source>
</evidence>
<evidence type="ECO:0000256" key="1">
    <source>
        <dbReference type="SAM" id="MobiDB-lite"/>
    </source>
</evidence>
<reference evidence="2" key="1">
    <citation type="journal article" date="2023" name="Mol. Phylogenet. Evol.">
        <title>Genome-scale phylogeny and comparative genomics of the fungal order Sordariales.</title>
        <authorList>
            <person name="Hensen N."/>
            <person name="Bonometti L."/>
            <person name="Westerberg I."/>
            <person name="Brannstrom I.O."/>
            <person name="Guillou S."/>
            <person name="Cros-Aarteil S."/>
            <person name="Calhoun S."/>
            <person name="Haridas S."/>
            <person name="Kuo A."/>
            <person name="Mondo S."/>
            <person name="Pangilinan J."/>
            <person name="Riley R."/>
            <person name="LaButti K."/>
            <person name="Andreopoulos B."/>
            <person name="Lipzen A."/>
            <person name="Chen C."/>
            <person name="Yan M."/>
            <person name="Daum C."/>
            <person name="Ng V."/>
            <person name="Clum A."/>
            <person name="Steindorff A."/>
            <person name="Ohm R.A."/>
            <person name="Martin F."/>
            <person name="Silar P."/>
            <person name="Natvig D.O."/>
            <person name="Lalanne C."/>
            <person name="Gautier V."/>
            <person name="Ament-Velasquez S.L."/>
            <person name="Kruys A."/>
            <person name="Hutchinson M.I."/>
            <person name="Powell A.J."/>
            <person name="Barry K."/>
            <person name="Miller A.N."/>
            <person name="Grigoriev I.V."/>
            <person name="Debuchy R."/>
            <person name="Gladieux P."/>
            <person name="Hiltunen Thoren M."/>
            <person name="Johannesson H."/>
        </authorList>
    </citation>
    <scope>NUCLEOTIDE SEQUENCE</scope>
    <source>
        <strain evidence="2">CBS 958.72</strain>
    </source>
</reference>
<dbReference type="AlphaFoldDB" id="A0AAE0NK73"/>
<sequence>METKHKRGGDDLINILDRPSKRAKKGADKSKDQAVNHVLLSQYYSETETLRAHVLARLPVASRVRRKKISLMGRGPSSPARASCTDEELALGNLLDSTIVATRRVIEPEPEPEPEPGAGKPDHRWEQWVSFSQRGGGEDKSYVTLSDGLRGSVFSQSEVSKQQKLP</sequence>
<gene>
    <name evidence="2" type="ORF">B0T24DRAFT_30151</name>
</gene>
<keyword evidence="3" id="KW-1185">Reference proteome</keyword>
<dbReference type="Proteomes" id="UP001287356">
    <property type="component" value="Unassembled WGS sequence"/>
</dbReference>
<reference evidence="2" key="2">
    <citation type="submission" date="2023-06" db="EMBL/GenBank/DDBJ databases">
        <authorList>
            <consortium name="Lawrence Berkeley National Laboratory"/>
            <person name="Haridas S."/>
            <person name="Hensen N."/>
            <person name="Bonometti L."/>
            <person name="Westerberg I."/>
            <person name="Brannstrom I.O."/>
            <person name="Guillou S."/>
            <person name="Cros-Aarteil S."/>
            <person name="Calhoun S."/>
            <person name="Kuo A."/>
            <person name="Mondo S."/>
            <person name="Pangilinan J."/>
            <person name="Riley R."/>
            <person name="Labutti K."/>
            <person name="Andreopoulos B."/>
            <person name="Lipzen A."/>
            <person name="Chen C."/>
            <person name="Yanf M."/>
            <person name="Daum C."/>
            <person name="Ng V."/>
            <person name="Clum A."/>
            <person name="Steindorff A."/>
            <person name="Ohm R."/>
            <person name="Martin F."/>
            <person name="Silar P."/>
            <person name="Natvig D."/>
            <person name="Lalanne C."/>
            <person name="Gautier V."/>
            <person name="Ament-Velasquez S.L."/>
            <person name="Kruys A."/>
            <person name="Hutchinson M.I."/>
            <person name="Powell A.J."/>
            <person name="Barry K."/>
            <person name="Miller A.N."/>
            <person name="Grigoriev I.V."/>
            <person name="Debuchy R."/>
            <person name="Gladieux P."/>
            <person name="Thoren M.H."/>
            <person name="Johannesson H."/>
        </authorList>
    </citation>
    <scope>NUCLEOTIDE SEQUENCE</scope>
    <source>
        <strain evidence="2">CBS 958.72</strain>
    </source>
</reference>